<organism evidence="3 4">
    <name type="scientific">Spongiibacter nanhainus</name>
    <dbReference type="NCBI Taxonomy" id="2794344"/>
    <lineage>
        <taxon>Bacteria</taxon>
        <taxon>Pseudomonadati</taxon>
        <taxon>Pseudomonadota</taxon>
        <taxon>Gammaproteobacteria</taxon>
        <taxon>Cellvibrionales</taxon>
        <taxon>Spongiibacteraceae</taxon>
        <taxon>Spongiibacter</taxon>
    </lineage>
</organism>
<sequence>MTEPDEMLIFSEESAPNETVEPESNPPLYVLVVDDEPMMHAVTAMVLDGLLCNRRPVALLHAYSASEAREIMRTCGDIALILLDVVMETDSAGLDLVKDVREGLLNSAVRVVLRSGQPGVGFDSGYLQRYDISSYCAKTELTRQQLIGTVLDALLSYSRLSTIKYQNGQEAIQSGGIMGKLPVAG</sequence>
<reference evidence="3 4" key="1">
    <citation type="submission" date="2020-12" db="EMBL/GenBank/DDBJ databases">
        <authorList>
            <person name="Shan Y."/>
        </authorList>
    </citation>
    <scope>NUCLEOTIDE SEQUENCE [LARGE SCALE GENOMIC DNA]</scope>
    <source>
        <strain evidence="4">csc3.9</strain>
    </source>
</reference>
<dbReference type="KEGG" id="snan:I6N98_07280"/>
<feature type="modified residue" description="4-aspartylphosphate" evidence="1">
    <location>
        <position position="84"/>
    </location>
</feature>
<accession>A0A7T4R3L2</accession>
<dbReference type="Gene3D" id="3.40.50.2300">
    <property type="match status" value="1"/>
</dbReference>
<dbReference type="RefSeq" id="WP_198571123.1">
    <property type="nucleotide sequence ID" value="NZ_CP066167.1"/>
</dbReference>
<feature type="domain" description="Response regulatory" evidence="2">
    <location>
        <begin position="29"/>
        <end position="153"/>
    </location>
</feature>
<protein>
    <recommendedName>
        <fullName evidence="2">Response regulatory domain-containing protein</fullName>
    </recommendedName>
</protein>
<keyword evidence="1" id="KW-0597">Phosphoprotein</keyword>
<dbReference type="AlphaFoldDB" id="A0A7T4R3L2"/>
<dbReference type="InterPro" id="IPR011006">
    <property type="entry name" value="CheY-like_superfamily"/>
</dbReference>
<keyword evidence="4" id="KW-1185">Reference proteome</keyword>
<evidence type="ECO:0000259" key="2">
    <source>
        <dbReference type="PROSITE" id="PS50110"/>
    </source>
</evidence>
<dbReference type="InterPro" id="IPR001789">
    <property type="entry name" value="Sig_transdc_resp-reg_receiver"/>
</dbReference>
<evidence type="ECO:0000313" key="4">
    <source>
        <dbReference type="Proteomes" id="UP000596063"/>
    </source>
</evidence>
<evidence type="ECO:0000313" key="3">
    <source>
        <dbReference type="EMBL" id="QQD19639.1"/>
    </source>
</evidence>
<proteinExistence type="predicted"/>
<evidence type="ECO:0000256" key="1">
    <source>
        <dbReference type="PROSITE-ProRule" id="PRU00169"/>
    </source>
</evidence>
<dbReference type="GO" id="GO:0000160">
    <property type="term" value="P:phosphorelay signal transduction system"/>
    <property type="evidence" value="ECO:0007669"/>
    <property type="project" value="InterPro"/>
</dbReference>
<dbReference type="Proteomes" id="UP000596063">
    <property type="component" value="Chromosome"/>
</dbReference>
<dbReference type="EMBL" id="CP066167">
    <property type="protein sequence ID" value="QQD19639.1"/>
    <property type="molecule type" value="Genomic_DNA"/>
</dbReference>
<name>A0A7T4R3L2_9GAMM</name>
<dbReference type="PROSITE" id="PS50110">
    <property type="entry name" value="RESPONSE_REGULATORY"/>
    <property type="match status" value="1"/>
</dbReference>
<dbReference type="SUPFAM" id="SSF52172">
    <property type="entry name" value="CheY-like"/>
    <property type="match status" value="1"/>
</dbReference>
<gene>
    <name evidence="3" type="ORF">I6N98_07280</name>
</gene>